<keyword evidence="1" id="KW-0472">Membrane</keyword>
<dbReference type="AlphaFoldDB" id="A0A268S527"/>
<keyword evidence="1" id="KW-0812">Transmembrane</keyword>
<reference evidence="2 3" key="1">
    <citation type="submission" date="2017-07" db="EMBL/GenBank/DDBJ databases">
        <title>Isolation and whole genome analysis of endospore-forming bacteria from heroin.</title>
        <authorList>
            <person name="Kalinowski J."/>
            <person name="Ahrens B."/>
            <person name="Al-Dilaimi A."/>
            <person name="Winkler A."/>
            <person name="Wibberg D."/>
            <person name="Schleenbecker U."/>
            <person name="Ruckert C."/>
            <person name="Wolfel R."/>
            <person name="Grass G."/>
        </authorList>
    </citation>
    <scope>NUCLEOTIDE SEQUENCE [LARGE SCALE GENOMIC DNA]</scope>
    <source>
        <strain evidence="2 3">7523-2</strain>
    </source>
</reference>
<organism evidence="2 3">
    <name type="scientific">Shouchella clausii</name>
    <name type="common">Alkalihalobacillus clausii</name>
    <dbReference type="NCBI Taxonomy" id="79880"/>
    <lineage>
        <taxon>Bacteria</taxon>
        <taxon>Bacillati</taxon>
        <taxon>Bacillota</taxon>
        <taxon>Bacilli</taxon>
        <taxon>Bacillales</taxon>
        <taxon>Bacillaceae</taxon>
        <taxon>Shouchella</taxon>
    </lineage>
</organism>
<evidence type="ECO:0000313" key="2">
    <source>
        <dbReference type="EMBL" id="PAF27517.1"/>
    </source>
</evidence>
<evidence type="ECO:0000313" key="3">
    <source>
        <dbReference type="Proteomes" id="UP000216133"/>
    </source>
</evidence>
<comment type="caution">
    <text evidence="2">The sequence shown here is derived from an EMBL/GenBank/DDBJ whole genome shotgun (WGS) entry which is preliminary data.</text>
</comment>
<keyword evidence="1" id="KW-1133">Transmembrane helix</keyword>
<feature type="transmembrane region" description="Helical" evidence="1">
    <location>
        <begin position="61"/>
        <end position="80"/>
    </location>
</feature>
<protein>
    <submittedName>
        <fullName evidence="2">Uncharacterized protein</fullName>
    </submittedName>
</protein>
<proteinExistence type="predicted"/>
<name>A0A268S527_SHOCL</name>
<dbReference type="RefSeq" id="WP_095253107.1">
    <property type="nucleotide sequence ID" value="NZ_JAHHYG010000003.1"/>
</dbReference>
<dbReference type="EMBL" id="NPBS01000011">
    <property type="protein sequence ID" value="PAF27517.1"/>
    <property type="molecule type" value="Genomic_DNA"/>
</dbReference>
<dbReference type="Proteomes" id="UP000216133">
    <property type="component" value="Unassembled WGS sequence"/>
</dbReference>
<evidence type="ECO:0000256" key="1">
    <source>
        <dbReference type="SAM" id="Phobius"/>
    </source>
</evidence>
<accession>A0A268S527</accession>
<gene>
    <name evidence="2" type="ORF">CHH61_02260</name>
</gene>
<sequence>MAENYYNICRQHIGKCVVITEHNGKRHYGRITRVDNKHVYLQPLGNRGFGYGWGWGWGWGWGYPVALGAIAGLALAGLFFW</sequence>